<keyword evidence="2" id="KW-0472">Membrane</keyword>
<keyword evidence="4" id="KW-1185">Reference proteome</keyword>
<keyword evidence="2" id="KW-1133">Transmembrane helix</keyword>
<accession>A0A5C5Z887</accession>
<evidence type="ECO:0000313" key="3">
    <source>
        <dbReference type="EMBL" id="TWT83051.1"/>
    </source>
</evidence>
<dbReference type="EMBL" id="SJPJ01000001">
    <property type="protein sequence ID" value="TWT83051.1"/>
    <property type="molecule type" value="Genomic_DNA"/>
</dbReference>
<sequence>MKSANSKMTRNASDPTKQSRPRIRRAIVWSVLFHIGLIVALFFWYVPNAKTASRDKSDTPPTTEKRPSNTVASPPPVVDIDVPPEQIKTSLESSIDQAAKANTETKLAEFDKNLRRLEQFEDQASLDDVADAVAQSMGLDRNLYSGKPQPTEGGFDHETAQILRVDRSQDEDENWRYEATMVDAQGHQSKVPMTEVEGKTVYEAFEKMKQYPMAQGIYRQLVMPMLQKMLEADEAGREALE</sequence>
<dbReference type="Proteomes" id="UP000315010">
    <property type="component" value="Unassembled WGS sequence"/>
</dbReference>
<feature type="compositionally biased region" description="Basic and acidic residues" evidence="1">
    <location>
        <begin position="52"/>
        <end position="67"/>
    </location>
</feature>
<name>A0A5C5Z887_9BACT</name>
<evidence type="ECO:0000256" key="1">
    <source>
        <dbReference type="SAM" id="MobiDB-lite"/>
    </source>
</evidence>
<evidence type="ECO:0000313" key="4">
    <source>
        <dbReference type="Proteomes" id="UP000315010"/>
    </source>
</evidence>
<organism evidence="3 4">
    <name type="scientific">Novipirellula herctigrandis</name>
    <dbReference type="NCBI Taxonomy" id="2527986"/>
    <lineage>
        <taxon>Bacteria</taxon>
        <taxon>Pseudomonadati</taxon>
        <taxon>Planctomycetota</taxon>
        <taxon>Planctomycetia</taxon>
        <taxon>Pirellulales</taxon>
        <taxon>Pirellulaceae</taxon>
        <taxon>Novipirellula</taxon>
    </lineage>
</organism>
<feature type="region of interest" description="Disordered" evidence="1">
    <location>
        <begin position="52"/>
        <end position="79"/>
    </location>
</feature>
<dbReference type="AlphaFoldDB" id="A0A5C5Z887"/>
<evidence type="ECO:0000256" key="2">
    <source>
        <dbReference type="SAM" id="Phobius"/>
    </source>
</evidence>
<proteinExistence type="predicted"/>
<feature type="transmembrane region" description="Helical" evidence="2">
    <location>
        <begin position="26"/>
        <end position="46"/>
    </location>
</feature>
<feature type="region of interest" description="Disordered" evidence="1">
    <location>
        <begin position="1"/>
        <end position="20"/>
    </location>
</feature>
<feature type="compositionally biased region" description="Polar residues" evidence="1">
    <location>
        <begin position="1"/>
        <end position="18"/>
    </location>
</feature>
<keyword evidence="2" id="KW-0812">Transmembrane</keyword>
<gene>
    <name evidence="3" type="ORF">CA13_45140</name>
</gene>
<protein>
    <submittedName>
        <fullName evidence="3">Uncharacterized protein</fullName>
    </submittedName>
</protein>
<reference evidence="3 4" key="1">
    <citation type="submission" date="2019-02" db="EMBL/GenBank/DDBJ databases">
        <title>Deep-cultivation of Planctomycetes and their phenomic and genomic characterization uncovers novel biology.</title>
        <authorList>
            <person name="Wiegand S."/>
            <person name="Jogler M."/>
            <person name="Boedeker C."/>
            <person name="Pinto D."/>
            <person name="Vollmers J."/>
            <person name="Rivas-Marin E."/>
            <person name="Kohn T."/>
            <person name="Peeters S.H."/>
            <person name="Heuer A."/>
            <person name="Rast P."/>
            <person name="Oberbeckmann S."/>
            <person name="Bunk B."/>
            <person name="Jeske O."/>
            <person name="Meyerdierks A."/>
            <person name="Storesund J.E."/>
            <person name="Kallscheuer N."/>
            <person name="Luecker S."/>
            <person name="Lage O.M."/>
            <person name="Pohl T."/>
            <person name="Merkel B.J."/>
            <person name="Hornburger P."/>
            <person name="Mueller R.-W."/>
            <person name="Bruemmer F."/>
            <person name="Labrenz M."/>
            <person name="Spormann A.M."/>
            <person name="Op Den Camp H."/>
            <person name="Overmann J."/>
            <person name="Amann R."/>
            <person name="Jetten M.S.M."/>
            <person name="Mascher T."/>
            <person name="Medema M.H."/>
            <person name="Devos D.P."/>
            <person name="Kaster A.-K."/>
            <person name="Ovreas L."/>
            <person name="Rohde M."/>
            <person name="Galperin M.Y."/>
            <person name="Jogler C."/>
        </authorList>
    </citation>
    <scope>NUCLEOTIDE SEQUENCE [LARGE SCALE GENOMIC DNA]</scope>
    <source>
        <strain evidence="3 4">CA13</strain>
    </source>
</reference>
<comment type="caution">
    <text evidence="3">The sequence shown here is derived from an EMBL/GenBank/DDBJ whole genome shotgun (WGS) entry which is preliminary data.</text>
</comment>